<organism evidence="1 2">
    <name type="scientific">Paxillus rubicundulus Ve08.2h10</name>
    <dbReference type="NCBI Taxonomy" id="930991"/>
    <lineage>
        <taxon>Eukaryota</taxon>
        <taxon>Fungi</taxon>
        <taxon>Dikarya</taxon>
        <taxon>Basidiomycota</taxon>
        <taxon>Agaricomycotina</taxon>
        <taxon>Agaricomycetes</taxon>
        <taxon>Agaricomycetidae</taxon>
        <taxon>Boletales</taxon>
        <taxon>Paxilineae</taxon>
        <taxon>Paxillaceae</taxon>
        <taxon>Paxillus</taxon>
    </lineage>
</organism>
<dbReference type="HOGENOM" id="CLU_1732082_0_0_1"/>
<reference evidence="2" key="2">
    <citation type="submission" date="2015-01" db="EMBL/GenBank/DDBJ databases">
        <title>Evolutionary Origins and Diversification of the Mycorrhizal Mutualists.</title>
        <authorList>
            <consortium name="DOE Joint Genome Institute"/>
            <consortium name="Mycorrhizal Genomics Consortium"/>
            <person name="Kohler A."/>
            <person name="Kuo A."/>
            <person name="Nagy L.G."/>
            <person name="Floudas D."/>
            <person name="Copeland A."/>
            <person name="Barry K.W."/>
            <person name="Cichocki N."/>
            <person name="Veneault-Fourrey C."/>
            <person name="LaButti K."/>
            <person name="Lindquist E.A."/>
            <person name="Lipzen A."/>
            <person name="Lundell T."/>
            <person name="Morin E."/>
            <person name="Murat C."/>
            <person name="Riley R."/>
            <person name="Ohm R."/>
            <person name="Sun H."/>
            <person name="Tunlid A."/>
            <person name="Henrissat B."/>
            <person name="Grigoriev I.V."/>
            <person name="Hibbett D.S."/>
            <person name="Martin F."/>
        </authorList>
    </citation>
    <scope>NUCLEOTIDE SEQUENCE [LARGE SCALE GENOMIC DNA]</scope>
    <source>
        <strain evidence="2">Ve08.2h10</strain>
    </source>
</reference>
<proteinExistence type="predicted"/>
<dbReference type="EMBL" id="KN825687">
    <property type="protein sequence ID" value="KIK82047.1"/>
    <property type="molecule type" value="Genomic_DNA"/>
</dbReference>
<name>A0A0D0CH75_9AGAM</name>
<dbReference type="Proteomes" id="UP000054538">
    <property type="component" value="Unassembled WGS sequence"/>
</dbReference>
<protein>
    <submittedName>
        <fullName evidence="1">Uncharacterized protein</fullName>
    </submittedName>
</protein>
<dbReference type="InParanoid" id="A0A0D0CH75"/>
<keyword evidence="2" id="KW-1185">Reference proteome</keyword>
<dbReference type="AlphaFoldDB" id="A0A0D0CH75"/>
<evidence type="ECO:0000313" key="2">
    <source>
        <dbReference type="Proteomes" id="UP000054538"/>
    </source>
</evidence>
<reference evidence="1 2" key="1">
    <citation type="submission" date="2014-04" db="EMBL/GenBank/DDBJ databases">
        <authorList>
            <consortium name="DOE Joint Genome Institute"/>
            <person name="Kuo A."/>
            <person name="Kohler A."/>
            <person name="Jargeat P."/>
            <person name="Nagy L.G."/>
            <person name="Floudas D."/>
            <person name="Copeland A."/>
            <person name="Barry K.W."/>
            <person name="Cichocki N."/>
            <person name="Veneault-Fourrey C."/>
            <person name="LaButti K."/>
            <person name="Lindquist E.A."/>
            <person name="Lipzen A."/>
            <person name="Lundell T."/>
            <person name="Morin E."/>
            <person name="Murat C."/>
            <person name="Sun H."/>
            <person name="Tunlid A."/>
            <person name="Henrissat B."/>
            <person name="Grigoriev I.V."/>
            <person name="Hibbett D.S."/>
            <person name="Martin F."/>
            <person name="Nordberg H.P."/>
            <person name="Cantor M.N."/>
            <person name="Hua S.X."/>
        </authorList>
    </citation>
    <scope>NUCLEOTIDE SEQUENCE [LARGE SCALE GENOMIC DNA]</scope>
    <source>
        <strain evidence="1 2">Ve08.2h10</strain>
    </source>
</reference>
<accession>A0A0D0CH75</accession>
<gene>
    <name evidence="1" type="ORF">PAXRUDRAFT_832431</name>
</gene>
<evidence type="ECO:0000313" key="1">
    <source>
        <dbReference type="EMBL" id="KIK82047.1"/>
    </source>
</evidence>
<sequence>MSNEPWARPIPPSTAHKHISPSCSQAFLVLQSPRPRKCSTVGTLPASLYSALWRLAVGNKSQQSSNGVTNQIHLLPGGAAPWAVPQVLSFGLRLQGTVQALKYLGNINNGDRLTAFESTSEDATRTWYRNPWSVEELKRRHFLDTQQRLER</sequence>